<dbReference type="AlphaFoldDB" id="A0AAW1UWP5"/>
<dbReference type="EMBL" id="JARQZJ010000095">
    <property type="protein sequence ID" value="KAK9885324.1"/>
    <property type="molecule type" value="Genomic_DNA"/>
</dbReference>
<comment type="caution">
    <text evidence="2">The sequence shown here is derived from an EMBL/GenBank/DDBJ whole genome shotgun (WGS) entry which is preliminary data.</text>
</comment>
<name>A0AAW1UWP5_9CUCU</name>
<organism evidence="2 3">
    <name type="scientific">Henosepilachna vigintioctopunctata</name>
    <dbReference type="NCBI Taxonomy" id="420089"/>
    <lineage>
        <taxon>Eukaryota</taxon>
        <taxon>Metazoa</taxon>
        <taxon>Ecdysozoa</taxon>
        <taxon>Arthropoda</taxon>
        <taxon>Hexapoda</taxon>
        <taxon>Insecta</taxon>
        <taxon>Pterygota</taxon>
        <taxon>Neoptera</taxon>
        <taxon>Endopterygota</taxon>
        <taxon>Coleoptera</taxon>
        <taxon>Polyphaga</taxon>
        <taxon>Cucujiformia</taxon>
        <taxon>Coccinelloidea</taxon>
        <taxon>Coccinellidae</taxon>
        <taxon>Epilachninae</taxon>
        <taxon>Epilachnini</taxon>
        <taxon>Henosepilachna</taxon>
    </lineage>
</organism>
<evidence type="ECO:0000313" key="3">
    <source>
        <dbReference type="Proteomes" id="UP001431783"/>
    </source>
</evidence>
<sequence length="74" mass="8147">MNEMDMQLARAIVAEEKQRSASSTPGGSPTPLRKSVIAQVMDRTNKFSLYLVKTLYKLQIFIGPGSSVGRALDF</sequence>
<dbReference type="Proteomes" id="UP001431783">
    <property type="component" value="Unassembled WGS sequence"/>
</dbReference>
<gene>
    <name evidence="2" type="ORF">WA026_010821</name>
</gene>
<evidence type="ECO:0000313" key="2">
    <source>
        <dbReference type="EMBL" id="KAK9885324.1"/>
    </source>
</evidence>
<reference evidence="2 3" key="1">
    <citation type="submission" date="2023-03" db="EMBL/GenBank/DDBJ databases">
        <title>Genome insight into feeding habits of ladybird beetles.</title>
        <authorList>
            <person name="Li H.-S."/>
            <person name="Huang Y.-H."/>
            <person name="Pang H."/>
        </authorList>
    </citation>
    <scope>NUCLEOTIDE SEQUENCE [LARGE SCALE GENOMIC DNA]</scope>
    <source>
        <strain evidence="2">SYSU_2023b</strain>
        <tissue evidence="2">Whole body</tissue>
    </source>
</reference>
<feature type="compositionally biased region" description="Low complexity" evidence="1">
    <location>
        <begin position="22"/>
        <end position="31"/>
    </location>
</feature>
<evidence type="ECO:0000256" key="1">
    <source>
        <dbReference type="SAM" id="MobiDB-lite"/>
    </source>
</evidence>
<accession>A0AAW1UWP5</accession>
<proteinExistence type="predicted"/>
<keyword evidence="3" id="KW-1185">Reference proteome</keyword>
<protein>
    <submittedName>
        <fullName evidence="2">Uncharacterized protein</fullName>
    </submittedName>
</protein>
<feature type="region of interest" description="Disordered" evidence="1">
    <location>
        <begin position="15"/>
        <end position="34"/>
    </location>
</feature>